<accession>A0A345Y3J3</accession>
<feature type="domain" description="Insertion element IS402-like" evidence="1">
    <location>
        <begin position="1"/>
        <end position="67"/>
    </location>
</feature>
<protein>
    <submittedName>
        <fullName evidence="2">Transposase</fullName>
    </submittedName>
</protein>
<dbReference type="InterPro" id="IPR025161">
    <property type="entry name" value="IS402-like_dom"/>
</dbReference>
<gene>
    <name evidence="2" type="ORF">DWG20_03110</name>
</gene>
<dbReference type="AlphaFoldDB" id="A0A345Y3J3"/>
<evidence type="ECO:0000313" key="2">
    <source>
        <dbReference type="EMBL" id="AXK38495.1"/>
    </source>
</evidence>
<evidence type="ECO:0000259" key="1">
    <source>
        <dbReference type="Pfam" id="PF13340"/>
    </source>
</evidence>
<dbReference type="Proteomes" id="UP000254537">
    <property type="component" value="Chromosome"/>
</dbReference>
<dbReference type="KEGG" id="ccah:DWG20_03110"/>
<proteinExistence type="predicted"/>
<organism evidence="2 3">
    <name type="scientific">Crenobacter cavernae</name>
    <dbReference type="NCBI Taxonomy" id="2290923"/>
    <lineage>
        <taxon>Bacteria</taxon>
        <taxon>Pseudomonadati</taxon>
        <taxon>Pseudomonadota</taxon>
        <taxon>Betaproteobacteria</taxon>
        <taxon>Neisseriales</taxon>
        <taxon>Neisseriaceae</taxon>
        <taxon>Crenobacter</taxon>
    </lineage>
</organism>
<reference evidence="2 3" key="1">
    <citation type="submission" date="2018-07" db="EMBL/GenBank/DDBJ databases">
        <title>Crenobacter cavernae sp. nov., isolated from a karst cave.</title>
        <authorList>
            <person name="Zhu H."/>
        </authorList>
    </citation>
    <scope>NUCLEOTIDE SEQUENCE [LARGE SCALE GENOMIC DNA]</scope>
    <source>
        <strain evidence="2 3">K1W11S-77</strain>
    </source>
</reference>
<name>A0A345Y3J3_9NEIS</name>
<dbReference type="EMBL" id="CP031337">
    <property type="protein sequence ID" value="AXK38495.1"/>
    <property type="molecule type" value="Genomic_DNA"/>
</dbReference>
<sequence length="76" mass="8413">MSQKLWKSLQPLLPTVPRSRRGGCPRLYDRVALNGILCVLTTGIPWEKLPQKLGFGSGTCARGRTKRVGTVCTQRC</sequence>
<evidence type="ECO:0000313" key="3">
    <source>
        <dbReference type="Proteomes" id="UP000254537"/>
    </source>
</evidence>
<dbReference type="OrthoDB" id="8593776at2"/>
<dbReference type="Pfam" id="PF13340">
    <property type="entry name" value="DUF4096"/>
    <property type="match status" value="1"/>
</dbReference>